<dbReference type="Ensembl" id="ENSDNVT00000032166.1">
    <property type="protein sequence ID" value="ENSDNVP00000026608.1"/>
    <property type="gene ID" value="ENSDNVG00000018498.1"/>
</dbReference>
<sequence length="99" mass="10439">MRTFCCMCRRGLLGLVSLGKPIIKRAAQASLCPAISHASARLSLRSHLWGAGGQRRMVCLARWGRCSLRESNVGVCSAMHGGASSVCGRRGLGPVAMLG</sequence>
<reference evidence="1" key="2">
    <citation type="submission" date="2025-09" db="UniProtKB">
        <authorList>
            <consortium name="Ensembl"/>
        </authorList>
    </citation>
    <scope>IDENTIFICATION</scope>
</reference>
<reference evidence="1" key="1">
    <citation type="submission" date="2025-08" db="UniProtKB">
        <authorList>
            <consortium name="Ensembl"/>
        </authorList>
    </citation>
    <scope>IDENTIFICATION</scope>
</reference>
<dbReference type="Proteomes" id="UP000694423">
    <property type="component" value="Unplaced"/>
</dbReference>
<dbReference type="AlphaFoldDB" id="A0A8C4KS40"/>
<evidence type="ECO:0000313" key="1">
    <source>
        <dbReference type="Ensembl" id="ENSDNVP00000026608.1"/>
    </source>
</evidence>
<organism evidence="1 2">
    <name type="scientific">Dromaius novaehollandiae</name>
    <name type="common">Emu</name>
    <dbReference type="NCBI Taxonomy" id="8790"/>
    <lineage>
        <taxon>Eukaryota</taxon>
        <taxon>Metazoa</taxon>
        <taxon>Chordata</taxon>
        <taxon>Craniata</taxon>
        <taxon>Vertebrata</taxon>
        <taxon>Euteleostomi</taxon>
        <taxon>Archelosauria</taxon>
        <taxon>Archosauria</taxon>
        <taxon>Dinosauria</taxon>
        <taxon>Saurischia</taxon>
        <taxon>Theropoda</taxon>
        <taxon>Coelurosauria</taxon>
        <taxon>Aves</taxon>
        <taxon>Palaeognathae</taxon>
        <taxon>Casuariiformes</taxon>
        <taxon>Dromaiidae</taxon>
        <taxon>Dromaius</taxon>
    </lineage>
</organism>
<evidence type="ECO:0000313" key="2">
    <source>
        <dbReference type="Proteomes" id="UP000694423"/>
    </source>
</evidence>
<proteinExistence type="predicted"/>
<keyword evidence="2" id="KW-1185">Reference proteome</keyword>
<protein>
    <submittedName>
        <fullName evidence="1">Uncharacterized protein</fullName>
    </submittedName>
</protein>
<name>A0A8C4KS40_DRONO</name>
<accession>A0A8C4KS40</accession>